<dbReference type="AlphaFoldDB" id="A0A401T3V1"/>
<comment type="caution">
    <text evidence="1">The sequence shown here is derived from an EMBL/GenBank/DDBJ whole genome shotgun (WGS) entry which is preliminary data.</text>
</comment>
<reference evidence="1 2" key="1">
    <citation type="journal article" date="2018" name="Nat. Ecol. Evol.">
        <title>Shark genomes provide insights into elasmobranch evolution and the origin of vertebrates.</title>
        <authorList>
            <person name="Hara Y"/>
            <person name="Yamaguchi K"/>
            <person name="Onimaru K"/>
            <person name="Kadota M"/>
            <person name="Koyanagi M"/>
            <person name="Keeley SD"/>
            <person name="Tatsumi K"/>
            <person name="Tanaka K"/>
            <person name="Motone F"/>
            <person name="Kageyama Y"/>
            <person name="Nozu R"/>
            <person name="Adachi N"/>
            <person name="Nishimura O"/>
            <person name="Nakagawa R"/>
            <person name="Tanegashima C"/>
            <person name="Kiyatake I"/>
            <person name="Matsumoto R"/>
            <person name="Murakumo K"/>
            <person name="Nishida K"/>
            <person name="Terakita A"/>
            <person name="Kuratani S"/>
            <person name="Sato K"/>
            <person name="Hyodo S Kuraku.S."/>
        </authorList>
    </citation>
    <scope>NUCLEOTIDE SEQUENCE [LARGE SCALE GENOMIC DNA]</scope>
</reference>
<dbReference type="Proteomes" id="UP000287033">
    <property type="component" value="Unassembled WGS sequence"/>
</dbReference>
<organism evidence="1 2">
    <name type="scientific">Chiloscyllium punctatum</name>
    <name type="common">Brownbanded bambooshark</name>
    <name type="synonym">Hemiscyllium punctatum</name>
    <dbReference type="NCBI Taxonomy" id="137246"/>
    <lineage>
        <taxon>Eukaryota</taxon>
        <taxon>Metazoa</taxon>
        <taxon>Chordata</taxon>
        <taxon>Craniata</taxon>
        <taxon>Vertebrata</taxon>
        <taxon>Chondrichthyes</taxon>
        <taxon>Elasmobranchii</taxon>
        <taxon>Galeomorphii</taxon>
        <taxon>Galeoidea</taxon>
        <taxon>Orectolobiformes</taxon>
        <taxon>Hemiscylliidae</taxon>
        <taxon>Chiloscyllium</taxon>
    </lineage>
</organism>
<name>A0A401T3V1_CHIPU</name>
<keyword evidence="2" id="KW-1185">Reference proteome</keyword>
<proteinExistence type="predicted"/>
<evidence type="ECO:0000313" key="1">
    <source>
        <dbReference type="EMBL" id="GCC37331.1"/>
    </source>
</evidence>
<evidence type="ECO:0000313" key="2">
    <source>
        <dbReference type="Proteomes" id="UP000287033"/>
    </source>
</evidence>
<dbReference type="EMBL" id="BEZZ01000980">
    <property type="protein sequence ID" value="GCC37331.1"/>
    <property type="molecule type" value="Genomic_DNA"/>
</dbReference>
<protein>
    <submittedName>
        <fullName evidence="1">Uncharacterized protein</fullName>
    </submittedName>
</protein>
<gene>
    <name evidence="1" type="ORF">chiPu_0015835</name>
</gene>
<sequence>MRCLYLSHQRCALLVAVPNHKRAKLPELLSEEHCRTTDVKVLSLMEDRFPASAALLAFMLLDHLRFFLLLIPQCYKSVS</sequence>
<accession>A0A401T3V1</accession>